<gene>
    <name evidence="2" type="ORF">BISA_1514</name>
</gene>
<dbReference type="STRING" id="1437607.BISA_1514"/>
<dbReference type="AlphaFoldDB" id="A0A087DD27"/>
<evidence type="ECO:0000313" key="3">
    <source>
        <dbReference type="Proteomes" id="UP000029066"/>
    </source>
</evidence>
<comment type="caution">
    <text evidence="2">The sequence shown here is derived from an EMBL/GenBank/DDBJ whole genome shotgun (WGS) entry which is preliminary data.</text>
</comment>
<organism evidence="2 3">
    <name type="scientific">Bifidobacterium saguini DSM 23967</name>
    <dbReference type="NCBI Taxonomy" id="1437607"/>
    <lineage>
        <taxon>Bacteria</taxon>
        <taxon>Bacillati</taxon>
        <taxon>Actinomycetota</taxon>
        <taxon>Actinomycetes</taxon>
        <taxon>Bifidobacteriales</taxon>
        <taxon>Bifidobacteriaceae</taxon>
        <taxon>Bifidobacterium</taxon>
    </lineage>
</organism>
<protein>
    <submittedName>
        <fullName evidence="2">Uncharacterized protein</fullName>
    </submittedName>
</protein>
<evidence type="ECO:0000256" key="1">
    <source>
        <dbReference type="SAM" id="Phobius"/>
    </source>
</evidence>
<accession>A0A087DD27</accession>
<dbReference type="Proteomes" id="UP000029066">
    <property type="component" value="Unassembled WGS sequence"/>
</dbReference>
<keyword evidence="1" id="KW-0812">Transmembrane</keyword>
<keyword evidence="1" id="KW-0472">Membrane</keyword>
<feature type="transmembrane region" description="Helical" evidence="1">
    <location>
        <begin position="83"/>
        <end position="103"/>
    </location>
</feature>
<evidence type="ECO:0000313" key="2">
    <source>
        <dbReference type="EMBL" id="KFI93427.1"/>
    </source>
</evidence>
<reference evidence="2 3" key="1">
    <citation type="submission" date="2014-03" db="EMBL/GenBank/DDBJ databases">
        <title>Genomics of Bifidobacteria.</title>
        <authorList>
            <person name="Ventura M."/>
            <person name="Milani C."/>
            <person name="Lugli G.A."/>
        </authorList>
    </citation>
    <scope>NUCLEOTIDE SEQUENCE [LARGE SCALE GENOMIC DNA]</scope>
    <source>
        <strain evidence="2 3">DSM 23967</strain>
    </source>
</reference>
<keyword evidence="1" id="KW-1133">Transmembrane helix</keyword>
<dbReference type="EMBL" id="JGZN01000005">
    <property type="protein sequence ID" value="KFI93427.1"/>
    <property type="molecule type" value="Genomic_DNA"/>
</dbReference>
<proteinExistence type="predicted"/>
<name>A0A087DD27_9BIFI</name>
<sequence length="143" mass="15488">MGFITDDAHRGIADGNSTSIAIIDRQRGRIQSLVPRNGLRIEQSYGNAGLPNSGQRLMPSITIGIGDIDAADDYQTHRPVQEILYCMLCGGILSTLLCGLRIFSVRLIDVLSGFAIRVCTAKRSIENTNASISERVQGHLVCS</sequence>